<proteinExistence type="predicted"/>
<keyword evidence="3" id="KW-1185">Reference proteome</keyword>
<dbReference type="PANTHER" id="PTHR39603:SF1">
    <property type="entry name" value="CYANOVIRIN-N DOMAIN-CONTAINING PROTEIN"/>
    <property type="match status" value="1"/>
</dbReference>
<name>A0AAV9UD30_9PEZI</name>
<organism evidence="2 3">
    <name type="scientific">Orbilia brochopaga</name>
    <dbReference type="NCBI Taxonomy" id="3140254"/>
    <lineage>
        <taxon>Eukaryota</taxon>
        <taxon>Fungi</taxon>
        <taxon>Dikarya</taxon>
        <taxon>Ascomycota</taxon>
        <taxon>Pezizomycotina</taxon>
        <taxon>Orbiliomycetes</taxon>
        <taxon>Orbiliales</taxon>
        <taxon>Orbiliaceae</taxon>
        <taxon>Orbilia</taxon>
    </lineage>
</organism>
<dbReference type="AlphaFoldDB" id="A0AAV9UD30"/>
<evidence type="ECO:0000313" key="3">
    <source>
        <dbReference type="Proteomes" id="UP001375240"/>
    </source>
</evidence>
<evidence type="ECO:0000256" key="1">
    <source>
        <dbReference type="SAM" id="SignalP"/>
    </source>
</evidence>
<keyword evidence="1" id="KW-0732">Signal</keyword>
<protein>
    <submittedName>
        <fullName evidence="2">Uncharacterized protein</fullName>
    </submittedName>
</protein>
<dbReference type="Proteomes" id="UP001375240">
    <property type="component" value="Unassembled WGS sequence"/>
</dbReference>
<dbReference type="EMBL" id="JAVHNQ010000009">
    <property type="protein sequence ID" value="KAK6338719.1"/>
    <property type="molecule type" value="Genomic_DNA"/>
</dbReference>
<evidence type="ECO:0000313" key="2">
    <source>
        <dbReference type="EMBL" id="KAK6338719.1"/>
    </source>
</evidence>
<sequence length="187" mass="20706">MKATTKTIVALVFTFSLLGVTAAIHIYVPAASETVSTTVEKPDYTEHPIQGPVPKPVQGPGISIAHSKNSTSNSLDKRINTQCNDTKDMWCSFPAATACYDMLMNQNPDALITVNYMKPQWLCHFENCTWWGWGEIKGPTASIRRDIAKGGKVILDKCTRGPGVVRGWNAAWGNGDFIVNIEYQRDW</sequence>
<feature type="signal peptide" evidence="1">
    <location>
        <begin position="1"/>
        <end position="23"/>
    </location>
</feature>
<reference evidence="2 3" key="1">
    <citation type="submission" date="2019-10" db="EMBL/GenBank/DDBJ databases">
        <authorList>
            <person name="Palmer J.M."/>
        </authorList>
    </citation>
    <scope>NUCLEOTIDE SEQUENCE [LARGE SCALE GENOMIC DNA]</scope>
    <source>
        <strain evidence="2 3">TWF696</strain>
    </source>
</reference>
<comment type="caution">
    <text evidence="2">The sequence shown here is derived from an EMBL/GenBank/DDBJ whole genome shotgun (WGS) entry which is preliminary data.</text>
</comment>
<feature type="chain" id="PRO_5043395905" evidence="1">
    <location>
        <begin position="24"/>
        <end position="187"/>
    </location>
</feature>
<accession>A0AAV9UD30</accession>
<dbReference type="PANTHER" id="PTHR39603">
    <property type="entry name" value="CYANOVIRIN-N DOMAIN-CONTAINING PROTEIN"/>
    <property type="match status" value="1"/>
</dbReference>
<gene>
    <name evidence="2" type="ORF">TWF696_009531</name>
</gene>